<dbReference type="InterPro" id="IPR035093">
    <property type="entry name" value="RelE/ParE_toxin_dom_sf"/>
</dbReference>
<dbReference type="Gene3D" id="3.30.2310.20">
    <property type="entry name" value="RelE-like"/>
    <property type="match status" value="1"/>
</dbReference>
<dbReference type="PANTHER" id="PTHR33755">
    <property type="entry name" value="TOXIN PARE1-RELATED"/>
    <property type="match status" value="1"/>
</dbReference>
<name>A0A5C5PU35_9PSED</name>
<dbReference type="InterPro" id="IPR007712">
    <property type="entry name" value="RelE/ParE_toxin"/>
</dbReference>
<organism evidence="3 4">
    <name type="scientific">Pseudomonas saxonica</name>
    <dbReference type="NCBI Taxonomy" id="2600598"/>
    <lineage>
        <taxon>Bacteria</taxon>
        <taxon>Pseudomonadati</taxon>
        <taxon>Pseudomonadota</taxon>
        <taxon>Gammaproteobacteria</taxon>
        <taxon>Pseudomonadales</taxon>
        <taxon>Pseudomonadaceae</taxon>
        <taxon>Pseudomonas</taxon>
    </lineage>
</organism>
<keyword evidence="2" id="KW-1277">Toxin-antitoxin system</keyword>
<protein>
    <submittedName>
        <fullName evidence="3">Type II toxin-antitoxin system RelE/ParE family toxin</fullName>
    </submittedName>
</protein>
<reference evidence="3 4" key="1">
    <citation type="submission" date="2019-06" db="EMBL/GenBank/DDBJ databases">
        <title>Pseudomonas bimorpha sp. nov. isolated from bovine raw milk and skim milk concentrate.</title>
        <authorList>
            <person name="Hofmann K."/>
            <person name="Huptas C."/>
            <person name="Doll E."/>
            <person name="Scherer S."/>
            <person name="Wenning M."/>
        </authorList>
    </citation>
    <scope>NUCLEOTIDE SEQUENCE [LARGE SCALE GENOMIC DNA]</scope>
    <source>
        <strain evidence="3 4">DSM 108990</strain>
    </source>
</reference>
<evidence type="ECO:0000256" key="1">
    <source>
        <dbReference type="ARBA" id="ARBA00006226"/>
    </source>
</evidence>
<dbReference type="RefSeq" id="WP_146426950.1">
    <property type="nucleotide sequence ID" value="NZ_CP142033.1"/>
</dbReference>
<comment type="similarity">
    <text evidence="1">Belongs to the RelE toxin family.</text>
</comment>
<dbReference type="Pfam" id="PF05016">
    <property type="entry name" value="ParE_toxin"/>
    <property type="match status" value="1"/>
</dbReference>
<sequence length="96" mass="10937">MPNIALTDKASSDLDSIYEYYESRLGSVAADAVLFQIIEALEQLETFTGLGRPSQTPDVRELILGKFPFIAPYRLMHGEVQVLRILPPRTERQENW</sequence>
<dbReference type="AlphaFoldDB" id="A0A5C5PU35"/>
<evidence type="ECO:0000256" key="2">
    <source>
        <dbReference type="ARBA" id="ARBA00022649"/>
    </source>
</evidence>
<evidence type="ECO:0000313" key="3">
    <source>
        <dbReference type="EMBL" id="TWR85724.1"/>
    </source>
</evidence>
<proteinExistence type="inferred from homology"/>
<evidence type="ECO:0000313" key="4">
    <source>
        <dbReference type="Proteomes" id="UP000317901"/>
    </source>
</evidence>
<dbReference type="InterPro" id="IPR051803">
    <property type="entry name" value="TA_system_RelE-like_toxin"/>
</dbReference>
<comment type="caution">
    <text evidence="3">The sequence shown here is derived from an EMBL/GenBank/DDBJ whole genome shotgun (WGS) entry which is preliminary data.</text>
</comment>
<dbReference type="EMBL" id="VFIP01000045">
    <property type="protein sequence ID" value="TWR85724.1"/>
    <property type="molecule type" value="Genomic_DNA"/>
</dbReference>
<gene>
    <name evidence="3" type="ORF">FJD37_18940</name>
</gene>
<accession>A0A5C5PU35</accession>
<dbReference type="OrthoDB" id="9798046at2"/>
<dbReference type="Proteomes" id="UP000317901">
    <property type="component" value="Unassembled WGS sequence"/>
</dbReference>